<keyword evidence="3" id="KW-0862">Zinc</keyword>
<evidence type="ECO:0000256" key="3">
    <source>
        <dbReference type="RuleBase" id="RU000393"/>
    </source>
</evidence>
<dbReference type="GO" id="GO:0004784">
    <property type="term" value="F:superoxide dismutase activity"/>
    <property type="evidence" value="ECO:0007669"/>
    <property type="project" value="UniProtKB-EC"/>
</dbReference>
<dbReference type="AlphaFoldDB" id="A0AA46AD08"/>
<keyword evidence="8" id="KW-1185">Reference proteome</keyword>
<dbReference type="EMBL" id="FXTU01000001">
    <property type="protein sequence ID" value="SMP02203.1"/>
    <property type="molecule type" value="Genomic_DNA"/>
</dbReference>
<comment type="function">
    <text evidence="2">Destroys radicals which are normally produced within the cells and which are toxic to biological systems. May play a role in favoring mycobacterial survival in phagocytes.</text>
</comment>
<proteinExistence type="inferred from homology"/>
<organism evidence="7 8">
    <name type="scientific">Laceyella tengchongensis</name>
    <dbReference type="NCBI Taxonomy" id="574699"/>
    <lineage>
        <taxon>Bacteria</taxon>
        <taxon>Bacillati</taxon>
        <taxon>Bacillota</taxon>
        <taxon>Bacilli</taxon>
        <taxon>Bacillales</taxon>
        <taxon>Thermoactinomycetaceae</taxon>
        <taxon>Laceyella</taxon>
    </lineage>
</organism>
<comment type="similarity">
    <text evidence="1 3">Belongs to the Cu-Zn superoxide dismutase family.</text>
</comment>
<dbReference type="InterPro" id="IPR018152">
    <property type="entry name" value="SOD_Cu/Zn_BS"/>
</dbReference>
<evidence type="ECO:0000313" key="7">
    <source>
        <dbReference type="EMBL" id="SMP02203.1"/>
    </source>
</evidence>
<evidence type="ECO:0000256" key="5">
    <source>
        <dbReference type="SAM" id="SignalP"/>
    </source>
</evidence>
<keyword evidence="5" id="KW-0732">Signal</keyword>
<evidence type="ECO:0000256" key="4">
    <source>
        <dbReference type="SAM" id="MobiDB-lite"/>
    </source>
</evidence>
<feature type="signal peptide" evidence="5">
    <location>
        <begin position="1"/>
        <end position="22"/>
    </location>
</feature>
<protein>
    <recommendedName>
        <fullName evidence="3">Superoxide dismutase [Cu-Zn]</fullName>
        <ecNumber evidence="3">1.15.1.1</ecNumber>
    </recommendedName>
</protein>
<keyword evidence="3" id="KW-0560">Oxidoreductase</keyword>
<dbReference type="PROSITE" id="PS00332">
    <property type="entry name" value="SOD_CU_ZN_2"/>
    <property type="match status" value="1"/>
</dbReference>
<name>A0AA46AD08_9BACL</name>
<keyword evidence="3" id="KW-0479">Metal-binding</keyword>
<evidence type="ECO:0000313" key="8">
    <source>
        <dbReference type="Proteomes" id="UP001157946"/>
    </source>
</evidence>
<sequence>MYFKWGCLVWACLAVTGCASNAPVSDNQTSVTVNLLNSQGVKIGTAVLTEEKAGEGVKIQLKASKLSPGPHGFHIHETGQCTAPDFKSAGGHFNPHHKAHGKLNSNGAHAGDLDNIVADANGNAHSEQVAKGVTLAKGQPHSLFKSGGTSLVIHEGQDDLKTDPAGDSGKRVACGAIQS</sequence>
<dbReference type="RefSeq" id="WP_223248038.1">
    <property type="nucleotide sequence ID" value="NZ_FXTU01000001.1"/>
</dbReference>
<dbReference type="Pfam" id="PF00080">
    <property type="entry name" value="Sod_Cu"/>
    <property type="match status" value="1"/>
</dbReference>
<dbReference type="InterPro" id="IPR001424">
    <property type="entry name" value="SOD_Cu_Zn_dom"/>
</dbReference>
<keyword evidence="3" id="KW-0186">Copper</keyword>
<evidence type="ECO:0000259" key="6">
    <source>
        <dbReference type="Pfam" id="PF00080"/>
    </source>
</evidence>
<reference evidence="7" key="1">
    <citation type="submission" date="2017-05" db="EMBL/GenBank/DDBJ databases">
        <authorList>
            <person name="Varghese N."/>
            <person name="Submissions S."/>
        </authorList>
    </citation>
    <scope>NUCLEOTIDE SEQUENCE</scope>
    <source>
        <strain evidence="7">DSM 45262</strain>
    </source>
</reference>
<comment type="cofactor">
    <cofactor evidence="3">
        <name>Cu cation</name>
        <dbReference type="ChEBI" id="CHEBI:23378"/>
    </cofactor>
    <text evidence="3">Binds 1 copper ion per subunit.</text>
</comment>
<feature type="domain" description="Superoxide dismutase copper/zinc binding" evidence="6">
    <location>
        <begin position="44"/>
        <end position="177"/>
    </location>
</feature>
<feature type="chain" id="PRO_5041234179" description="Superoxide dismutase [Cu-Zn]" evidence="5">
    <location>
        <begin position="23"/>
        <end position="179"/>
    </location>
</feature>
<comment type="cofactor">
    <cofactor evidence="3">
        <name>Zn(2+)</name>
        <dbReference type="ChEBI" id="CHEBI:29105"/>
    </cofactor>
    <text evidence="3">Binds 1 zinc ion per subunit.</text>
</comment>
<feature type="region of interest" description="Disordered" evidence="4">
    <location>
        <begin position="157"/>
        <end position="179"/>
    </location>
</feature>
<dbReference type="CDD" id="cd00305">
    <property type="entry name" value="Cu-Zn_Superoxide_Dismutase"/>
    <property type="match status" value="1"/>
</dbReference>
<accession>A0AA46AD08</accession>
<comment type="caution">
    <text evidence="7">The sequence shown here is derived from an EMBL/GenBank/DDBJ whole genome shotgun (WGS) entry which is preliminary data.</text>
</comment>
<dbReference type="EC" id="1.15.1.1" evidence="3"/>
<dbReference type="Gene3D" id="2.60.40.200">
    <property type="entry name" value="Superoxide dismutase, copper/zinc binding domain"/>
    <property type="match status" value="1"/>
</dbReference>
<dbReference type="GO" id="GO:0005507">
    <property type="term" value="F:copper ion binding"/>
    <property type="evidence" value="ECO:0007669"/>
    <property type="project" value="InterPro"/>
</dbReference>
<dbReference type="Proteomes" id="UP001157946">
    <property type="component" value="Unassembled WGS sequence"/>
</dbReference>
<feature type="compositionally biased region" description="Basic and acidic residues" evidence="4">
    <location>
        <begin position="157"/>
        <end position="170"/>
    </location>
</feature>
<dbReference type="InterPro" id="IPR036423">
    <property type="entry name" value="SOD-like_Cu/Zn_dom_sf"/>
</dbReference>
<comment type="catalytic activity">
    <reaction evidence="3">
        <text>2 superoxide + 2 H(+) = H2O2 + O2</text>
        <dbReference type="Rhea" id="RHEA:20696"/>
        <dbReference type="ChEBI" id="CHEBI:15378"/>
        <dbReference type="ChEBI" id="CHEBI:15379"/>
        <dbReference type="ChEBI" id="CHEBI:16240"/>
        <dbReference type="ChEBI" id="CHEBI:18421"/>
        <dbReference type="EC" id="1.15.1.1"/>
    </reaction>
</comment>
<evidence type="ECO:0000256" key="1">
    <source>
        <dbReference type="ARBA" id="ARBA00010457"/>
    </source>
</evidence>
<dbReference type="InterPro" id="IPR024134">
    <property type="entry name" value="SOD_Cu/Zn_/chaperone"/>
</dbReference>
<dbReference type="PROSITE" id="PS51257">
    <property type="entry name" value="PROKAR_LIPOPROTEIN"/>
    <property type="match status" value="1"/>
</dbReference>
<dbReference type="SUPFAM" id="SSF49329">
    <property type="entry name" value="Cu,Zn superoxide dismutase-like"/>
    <property type="match status" value="1"/>
</dbReference>
<gene>
    <name evidence="7" type="ORF">SAMN06265361_101319</name>
</gene>
<dbReference type="PANTHER" id="PTHR10003">
    <property type="entry name" value="SUPEROXIDE DISMUTASE CU-ZN -RELATED"/>
    <property type="match status" value="1"/>
</dbReference>
<evidence type="ECO:0000256" key="2">
    <source>
        <dbReference type="ARBA" id="ARBA00024900"/>
    </source>
</evidence>